<keyword evidence="3" id="KW-1185">Reference proteome</keyword>
<keyword evidence="1" id="KW-0812">Transmembrane</keyword>
<comment type="caution">
    <text evidence="2">The sequence shown here is derived from an EMBL/GenBank/DDBJ whole genome shotgun (WGS) entry which is preliminary data.</text>
</comment>
<dbReference type="STRING" id="249408.BOO71_0002311"/>
<evidence type="ECO:0000256" key="1">
    <source>
        <dbReference type="SAM" id="Phobius"/>
    </source>
</evidence>
<accession>A0A1U7P2Y8</accession>
<gene>
    <name evidence="2" type="ORF">BOO71_0002311</name>
</gene>
<dbReference type="EMBL" id="MSTI01000028">
    <property type="protein sequence ID" value="OLV19524.1"/>
    <property type="molecule type" value="Genomic_DNA"/>
</dbReference>
<name>A0A1U7P2Y8_9DEIO</name>
<sequence length="64" mass="7384">MATYLALAAVFEFNRTSSPHRLLVANGALSILGFALILMAILWRVHYVKKRLEWRREGRDVEVL</sequence>
<proteinExistence type="predicted"/>
<dbReference type="Proteomes" id="UP000186607">
    <property type="component" value="Unassembled WGS sequence"/>
</dbReference>
<dbReference type="AlphaFoldDB" id="A0A1U7P2Y8"/>
<organism evidence="2 3">
    <name type="scientific">Deinococcus marmoris</name>
    <dbReference type="NCBI Taxonomy" id="249408"/>
    <lineage>
        <taxon>Bacteria</taxon>
        <taxon>Thermotogati</taxon>
        <taxon>Deinococcota</taxon>
        <taxon>Deinococci</taxon>
        <taxon>Deinococcales</taxon>
        <taxon>Deinococcaceae</taxon>
        <taxon>Deinococcus</taxon>
    </lineage>
</organism>
<feature type="transmembrane region" description="Helical" evidence="1">
    <location>
        <begin position="23"/>
        <end position="45"/>
    </location>
</feature>
<keyword evidence="1" id="KW-0472">Membrane</keyword>
<evidence type="ECO:0000313" key="2">
    <source>
        <dbReference type="EMBL" id="OLV19524.1"/>
    </source>
</evidence>
<keyword evidence="1" id="KW-1133">Transmembrane helix</keyword>
<evidence type="ECO:0000313" key="3">
    <source>
        <dbReference type="Proteomes" id="UP000186607"/>
    </source>
</evidence>
<reference evidence="2 3" key="1">
    <citation type="submission" date="2017-01" db="EMBL/GenBank/DDBJ databases">
        <title>Genome Analysis of Deinococcus marmoris KOPRI26562.</title>
        <authorList>
            <person name="Kim J.H."/>
            <person name="Oh H.-M."/>
        </authorList>
    </citation>
    <scope>NUCLEOTIDE SEQUENCE [LARGE SCALE GENOMIC DNA]</scope>
    <source>
        <strain evidence="2 3">KOPRI26562</strain>
    </source>
</reference>
<protein>
    <submittedName>
        <fullName evidence="2">Uncharacterized protein</fullName>
    </submittedName>
</protein>